<accession>A0ABV7D0G1</accession>
<dbReference type="PANTHER" id="PTHR10625">
    <property type="entry name" value="HISTONE DEACETYLASE HDAC1-RELATED"/>
    <property type="match status" value="1"/>
</dbReference>
<protein>
    <submittedName>
        <fullName evidence="7">Histone deacetylase family protein</fullName>
    </submittedName>
</protein>
<organism evidence="7 8">
    <name type="scientific">Kordiimonas pumila</name>
    <dbReference type="NCBI Taxonomy" id="2161677"/>
    <lineage>
        <taxon>Bacteria</taxon>
        <taxon>Pseudomonadati</taxon>
        <taxon>Pseudomonadota</taxon>
        <taxon>Alphaproteobacteria</taxon>
        <taxon>Kordiimonadales</taxon>
        <taxon>Kordiimonadaceae</taxon>
        <taxon>Kordiimonas</taxon>
    </lineage>
</organism>
<evidence type="ECO:0000313" key="8">
    <source>
        <dbReference type="Proteomes" id="UP001595444"/>
    </source>
</evidence>
<comment type="caution">
    <text evidence="7">The sequence shown here is derived from an EMBL/GenBank/DDBJ whole genome shotgun (WGS) entry which is preliminary data.</text>
</comment>
<keyword evidence="4" id="KW-0378">Hydrolase</keyword>
<feature type="domain" description="Histone deacetylase" evidence="6">
    <location>
        <begin position="26"/>
        <end position="330"/>
    </location>
</feature>
<sequence length="342" mass="37010">MRFFYSDTNKKYDPETFYRKGTVITHPERAIRATILHDALTAAGFSEGPVKDYGLAPVLAVHTKDYVDFLSTFWAKRAEINADSTEFIPTHFPRLHMHHKPTGLEGLLGYYSADTSTAIQAGTWDAVYGAAQVALSAADEMLATGVAYALCRPPGHHAYADCSGGFCYLNNTAIAAHYIGAQKNGPVAILDIDVHHGNGTQGIFYNRGDMLTVSIHADPSNYFPYYAGYAEETGEGAGKGANVNMPLAHKTGDDAYLAALEKALDRIRDFKPSALVVALGLDASEHDPIGVLKITTEGFNRIARKIAAAGYPTLLVQEGGYLTEQLPLNLVSFIRGFKAETA</sequence>
<comment type="similarity">
    <text evidence="2">Belongs to the histone deacetylase family.</text>
</comment>
<evidence type="ECO:0000313" key="7">
    <source>
        <dbReference type="EMBL" id="MFC3050499.1"/>
    </source>
</evidence>
<name>A0ABV7D0G1_9PROT</name>
<evidence type="ECO:0000256" key="5">
    <source>
        <dbReference type="ARBA" id="ARBA00022833"/>
    </source>
</evidence>
<dbReference type="InterPro" id="IPR037138">
    <property type="entry name" value="His_deacetylse_dom_sf"/>
</dbReference>
<dbReference type="InterPro" id="IPR000286">
    <property type="entry name" value="HDACs"/>
</dbReference>
<evidence type="ECO:0000256" key="1">
    <source>
        <dbReference type="ARBA" id="ARBA00001947"/>
    </source>
</evidence>
<evidence type="ECO:0000256" key="3">
    <source>
        <dbReference type="ARBA" id="ARBA00022723"/>
    </source>
</evidence>
<dbReference type="Pfam" id="PF00850">
    <property type="entry name" value="Hist_deacetyl"/>
    <property type="match status" value="1"/>
</dbReference>
<dbReference type="InterPro" id="IPR023696">
    <property type="entry name" value="Ureohydrolase_dom_sf"/>
</dbReference>
<keyword evidence="5" id="KW-0862">Zinc</keyword>
<keyword evidence="3" id="KW-0479">Metal-binding</keyword>
<evidence type="ECO:0000256" key="2">
    <source>
        <dbReference type="ARBA" id="ARBA00005947"/>
    </source>
</evidence>
<comment type="cofactor">
    <cofactor evidence="1">
        <name>Zn(2+)</name>
        <dbReference type="ChEBI" id="CHEBI:29105"/>
    </cofactor>
</comment>
<dbReference type="Proteomes" id="UP001595444">
    <property type="component" value="Unassembled WGS sequence"/>
</dbReference>
<dbReference type="InterPro" id="IPR023801">
    <property type="entry name" value="His_deacetylse_dom"/>
</dbReference>
<dbReference type="SUPFAM" id="SSF52768">
    <property type="entry name" value="Arginase/deacetylase"/>
    <property type="match status" value="1"/>
</dbReference>
<dbReference type="PANTHER" id="PTHR10625:SF17">
    <property type="entry name" value="HISTONE DEACETYLASE 8"/>
    <property type="match status" value="1"/>
</dbReference>
<keyword evidence="8" id="KW-1185">Reference proteome</keyword>
<gene>
    <name evidence="7" type="ORF">ACFOKA_01130</name>
</gene>
<dbReference type="PRINTS" id="PR01270">
    <property type="entry name" value="HDASUPER"/>
</dbReference>
<proteinExistence type="inferred from homology"/>
<evidence type="ECO:0000259" key="6">
    <source>
        <dbReference type="Pfam" id="PF00850"/>
    </source>
</evidence>
<dbReference type="RefSeq" id="WP_194214879.1">
    <property type="nucleotide sequence ID" value="NZ_CP061205.1"/>
</dbReference>
<dbReference type="CDD" id="cd10001">
    <property type="entry name" value="HDAC_classII_APAH"/>
    <property type="match status" value="1"/>
</dbReference>
<dbReference type="Gene3D" id="3.40.800.20">
    <property type="entry name" value="Histone deacetylase domain"/>
    <property type="match status" value="1"/>
</dbReference>
<evidence type="ECO:0000256" key="4">
    <source>
        <dbReference type="ARBA" id="ARBA00022801"/>
    </source>
</evidence>
<reference evidence="8" key="1">
    <citation type="journal article" date="2019" name="Int. J. Syst. Evol. Microbiol.">
        <title>The Global Catalogue of Microorganisms (GCM) 10K type strain sequencing project: providing services to taxonomists for standard genome sequencing and annotation.</title>
        <authorList>
            <consortium name="The Broad Institute Genomics Platform"/>
            <consortium name="The Broad Institute Genome Sequencing Center for Infectious Disease"/>
            <person name="Wu L."/>
            <person name="Ma J."/>
        </authorList>
    </citation>
    <scope>NUCLEOTIDE SEQUENCE [LARGE SCALE GENOMIC DNA]</scope>
    <source>
        <strain evidence="8">KCTC 62164</strain>
    </source>
</reference>
<dbReference type="EMBL" id="JBHRSL010000001">
    <property type="protein sequence ID" value="MFC3050499.1"/>
    <property type="molecule type" value="Genomic_DNA"/>
</dbReference>